<dbReference type="Proteomes" id="UP000078561">
    <property type="component" value="Unassembled WGS sequence"/>
</dbReference>
<feature type="non-terminal residue" evidence="1">
    <location>
        <position position="176"/>
    </location>
</feature>
<dbReference type="InterPro" id="IPR052579">
    <property type="entry name" value="Zinc_finger_SWIM"/>
</dbReference>
<dbReference type="AlphaFoldDB" id="A0A168MLR8"/>
<dbReference type="InParanoid" id="A0A168MLR8"/>
<feature type="non-terminal residue" evidence="1">
    <location>
        <position position="1"/>
    </location>
</feature>
<name>A0A168MLR8_ABSGL</name>
<organism evidence="1">
    <name type="scientific">Absidia glauca</name>
    <name type="common">Pin mould</name>
    <dbReference type="NCBI Taxonomy" id="4829"/>
    <lineage>
        <taxon>Eukaryota</taxon>
        <taxon>Fungi</taxon>
        <taxon>Fungi incertae sedis</taxon>
        <taxon>Mucoromycota</taxon>
        <taxon>Mucoromycotina</taxon>
        <taxon>Mucoromycetes</taxon>
        <taxon>Mucorales</taxon>
        <taxon>Cunninghamellaceae</taxon>
        <taxon>Absidia</taxon>
    </lineage>
</organism>
<evidence type="ECO:0008006" key="3">
    <source>
        <dbReference type="Google" id="ProtNLM"/>
    </source>
</evidence>
<gene>
    <name evidence="1" type="primary">ABSGL_04344.1 scaffold 5404</name>
</gene>
<dbReference type="OrthoDB" id="2422867at2759"/>
<protein>
    <recommendedName>
        <fullName evidence="3">Protein FAR1-RELATED SEQUENCE</fullName>
    </recommendedName>
</protein>
<proteinExistence type="predicted"/>
<accession>A0A168MLR8</accession>
<dbReference type="PANTHER" id="PTHR31569">
    <property type="entry name" value="SWIM-TYPE DOMAIN-CONTAINING PROTEIN"/>
    <property type="match status" value="1"/>
</dbReference>
<dbReference type="OMA" id="PIEEDHR"/>
<sequence>SKVINEHNHPIAQSRLTYARNRRPTEEEMKSVTRLLSCGASNSVVIDNNKLEFDGMSNLLAKDVSNIRYRLTGVISDPQARSILMFITRLRDSDYDVRWEVNEKNEVIYLFFTHDVCIKQARRFSEVLIIDATYKVVRNKMPLVNIVGVDNVCRGKSDSLMTFAVAGGWIAHETTE</sequence>
<reference evidence="1" key="1">
    <citation type="submission" date="2016-04" db="EMBL/GenBank/DDBJ databases">
        <authorList>
            <person name="Evans L.H."/>
            <person name="Alamgir A."/>
            <person name="Owens N."/>
            <person name="Weber N.D."/>
            <person name="Virtaneva K."/>
            <person name="Barbian K."/>
            <person name="Babar A."/>
            <person name="Rosenke K."/>
        </authorList>
    </citation>
    <scope>NUCLEOTIDE SEQUENCE [LARGE SCALE GENOMIC DNA]</scope>
    <source>
        <strain evidence="1">CBS 101.48</strain>
    </source>
</reference>
<evidence type="ECO:0000313" key="1">
    <source>
        <dbReference type="EMBL" id="SAL98779.1"/>
    </source>
</evidence>
<keyword evidence="2" id="KW-1185">Reference proteome</keyword>
<evidence type="ECO:0000313" key="2">
    <source>
        <dbReference type="Proteomes" id="UP000078561"/>
    </source>
</evidence>
<dbReference type="EMBL" id="LT552356">
    <property type="protein sequence ID" value="SAL98779.1"/>
    <property type="molecule type" value="Genomic_DNA"/>
</dbReference>
<dbReference type="PANTHER" id="PTHR31569:SF4">
    <property type="entry name" value="SWIM-TYPE DOMAIN-CONTAINING PROTEIN"/>
    <property type="match status" value="1"/>
</dbReference>